<feature type="domain" description="Kinesin motor" evidence="6">
    <location>
        <begin position="6"/>
        <end position="383"/>
    </location>
</feature>
<feature type="coiled-coil region" evidence="4">
    <location>
        <begin position="719"/>
        <end position="796"/>
    </location>
</feature>
<evidence type="ECO:0000313" key="8">
    <source>
        <dbReference type="Proteomes" id="UP000192257"/>
    </source>
</evidence>
<keyword evidence="2 3" id="KW-0067">ATP-binding</keyword>
<evidence type="ECO:0000259" key="6">
    <source>
        <dbReference type="PROSITE" id="PS50067"/>
    </source>
</evidence>
<dbReference type="InterPro" id="IPR019821">
    <property type="entry name" value="Kinesin_motor_CS"/>
</dbReference>
<keyword evidence="1 3" id="KW-0547">Nucleotide-binding</keyword>
<feature type="compositionally biased region" description="Polar residues" evidence="5">
    <location>
        <begin position="986"/>
        <end position="996"/>
    </location>
</feature>
<evidence type="ECO:0000313" key="7">
    <source>
        <dbReference type="EMBL" id="ORC85050.1"/>
    </source>
</evidence>
<name>A0A1X0NLQ3_9TRYP</name>
<dbReference type="AlphaFoldDB" id="A0A1X0NLQ3"/>
<dbReference type="Gene3D" id="3.40.850.10">
    <property type="entry name" value="Kinesin motor domain"/>
    <property type="match status" value="1"/>
</dbReference>
<feature type="compositionally biased region" description="Low complexity" evidence="5">
    <location>
        <begin position="511"/>
        <end position="528"/>
    </location>
</feature>
<dbReference type="PANTHER" id="PTHR47968">
    <property type="entry name" value="CENTROMERE PROTEIN E"/>
    <property type="match status" value="1"/>
</dbReference>
<evidence type="ECO:0000256" key="3">
    <source>
        <dbReference type="PROSITE-ProRule" id="PRU00283"/>
    </source>
</evidence>
<keyword evidence="8" id="KW-1185">Reference proteome</keyword>
<organism evidence="7 8">
    <name type="scientific">Trypanosoma theileri</name>
    <dbReference type="NCBI Taxonomy" id="67003"/>
    <lineage>
        <taxon>Eukaryota</taxon>
        <taxon>Discoba</taxon>
        <taxon>Euglenozoa</taxon>
        <taxon>Kinetoplastea</taxon>
        <taxon>Metakinetoplastina</taxon>
        <taxon>Trypanosomatida</taxon>
        <taxon>Trypanosomatidae</taxon>
        <taxon>Trypanosoma</taxon>
    </lineage>
</organism>
<feature type="compositionally biased region" description="Gly residues" evidence="5">
    <location>
        <begin position="500"/>
        <end position="510"/>
    </location>
</feature>
<dbReference type="InterPro" id="IPR027640">
    <property type="entry name" value="Kinesin-like_fam"/>
</dbReference>
<dbReference type="Proteomes" id="UP000192257">
    <property type="component" value="Unassembled WGS sequence"/>
</dbReference>
<comment type="similarity">
    <text evidence="3">Belongs to the TRAFAC class myosin-kinesin ATPase superfamily. Kinesin family.</text>
</comment>
<dbReference type="InterPro" id="IPR027417">
    <property type="entry name" value="P-loop_NTPase"/>
</dbReference>
<feature type="region of interest" description="Disordered" evidence="5">
    <location>
        <begin position="29"/>
        <end position="50"/>
    </location>
</feature>
<keyword evidence="3" id="KW-0505">Motor protein</keyword>
<feature type="coiled-coil region" evidence="4">
    <location>
        <begin position="529"/>
        <end position="556"/>
    </location>
</feature>
<gene>
    <name evidence="7" type="ORF">TM35_000381250</name>
</gene>
<feature type="region of interest" description="Disordered" evidence="5">
    <location>
        <begin position="937"/>
        <end position="1037"/>
    </location>
</feature>
<evidence type="ECO:0000256" key="4">
    <source>
        <dbReference type="SAM" id="Coils"/>
    </source>
</evidence>
<reference evidence="7 8" key="1">
    <citation type="submission" date="2017-03" db="EMBL/GenBank/DDBJ databases">
        <title>An alternative strategy for trypanosome survival in the mammalian bloodstream revealed through genome and transcriptome analysis of the ubiquitous bovine parasite Trypanosoma (Megatrypanum) theileri.</title>
        <authorList>
            <person name="Kelly S."/>
            <person name="Ivens A."/>
            <person name="Mott A."/>
            <person name="O'Neill E."/>
            <person name="Emms D."/>
            <person name="Macleod O."/>
            <person name="Voorheis P."/>
            <person name="Matthews J."/>
            <person name="Matthews K."/>
            <person name="Carrington M."/>
        </authorList>
    </citation>
    <scope>NUCLEOTIDE SEQUENCE [LARGE SCALE GENOMIC DNA]</scope>
    <source>
        <strain evidence="7">Edinburgh</strain>
    </source>
</reference>
<comment type="caution">
    <text evidence="7">The sequence shown here is derived from an EMBL/GenBank/DDBJ whole genome shotgun (WGS) entry which is preliminary data.</text>
</comment>
<dbReference type="InterPro" id="IPR036961">
    <property type="entry name" value="Kinesin_motor_dom_sf"/>
</dbReference>
<dbReference type="Pfam" id="PF00225">
    <property type="entry name" value="Kinesin"/>
    <property type="match status" value="1"/>
</dbReference>
<proteinExistence type="inferred from homology"/>
<dbReference type="GO" id="GO:0007018">
    <property type="term" value="P:microtubule-based movement"/>
    <property type="evidence" value="ECO:0007669"/>
    <property type="project" value="InterPro"/>
</dbReference>
<dbReference type="SUPFAM" id="SSF52540">
    <property type="entry name" value="P-loop containing nucleoside triphosphate hydrolases"/>
    <property type="match status" value="1"/>
</dbReference>
<dbReference type="PANTHER" id="PTHR47968:SF67">
    <property type="entry name" value="KINESIN MOTOR DOMAIN-CONTAINING PROTEIN"/>
    <property type="match status" value="1"/>
</dbReference>
<feature type="region of interest" description="Disordered" evidence="5">
    <location>
        <begin position="829"/>
        <end position="910"/>
    </location>
</feature>
<accession>A0A1X0NLQ3</accession>
<dbReference type="InterPro" id="IPR056524">
    <property type="entry name" value="KIF6/9_C"/>
</dbReference>
<feature type="compositionally biased region" description="Low complexity" evidence="5">
    <location>
        <begin position="578"/>
        <end position="588"/>
    </location>
</feature>
<dbReference type="STRING" id="67003.A0A1X0NLQ3"/>
<dbReference type="OrthoDB" id="3176171at2759"/>
<feature type="compositionally biased region" description="Low complexity" evidence="5">
    <location>
        <begin position="490"/>
        <end position="499"/>
    </location>
</feature>
<feature type="compositionally biased region" description="Low complexity" evidence="5">
    <location>
        <begin position="937"/>
        <end position="966"/>
    </location>
</feature>
<evidence type="ECO:0000256" key="2">
    <source>
        <dbReference type="ARBA" id="ARBA00022840"/>
    </source>
</evidence>
<dbReference type="InterPro" id="IPR001752">
    <property type="entry name" value="Kinesin_motor_dom"/>
</dbReference>
<dbReference type="PROSITE" id="PS00411">
    <property type="entry name" value="KINESIN_MOTOR_1"/>
    <property type="match status" value="1"/>
</dbReference>
<dbReference type="SMART" id="SM00129">
    <property type="entry name" value="KISc"/>
    <property type="match status" value="1"/>
</dbReference>
<dbReference type="EMBL" id="NBCO01000038">
    <property type="protein sequence ID" value="ORC85050.1"/>
    <property type="molecule type" value="Genomic_DNA"/>
</dbReference>
<evidence type="ECO:0000256" key="5">
    <source>
        <dbReference type="SAM" id="MobiDB-lite"/>
    </source>
</evidence>
<dbReference type="VEuPathDB" id="TriTrypDB:TM35_000381250"/>
<dbReference type="GeneID" id="39989319"/>
<protein>
    <submittedName>
        <fullName evidence="7">Kinesin</fullName>
    </submittedName>
</protein>
<dbReference type="GO" id="GO:0008017">
    <property type="term" value="F:microtubule binding"/>
    <property type="evidence" value="ECO:0007669"/>
    <property type="project" value="InterPro"/>
</dbReference>
<keyword evidence="4" id="KW-0175">Coiled coil</keyword>
<feature type="binding site" evidence="3">
    <location>
        <begin position="128"/>
        <end position="135"/>
    </location>
    <ligand>
        <name>ATP</name>
        <dbReference type="ChEBI" id="CHEBI:30616"/>
    </ligand>
</feature>
<dbReference type="PROSITE" id="PS50067">
    <property type="entry name" value="KINESIN_MOTOR_2"/>
    <property type="match status" value="1"/>
</dbReference>
<feature type="compositionally biased region" description="Polar residues" evidence="5">
    <location>
        <begin position="882"/>
        <end position="892"/>
    </location>
</feature>
<feature type="region of interest" description="Disordered" evidence="5">
    <location>
        <begin position="569"/>
        <end position="588"/>
    </location>
</feature>
<dbReference type="GO" id="GO:0005524">
    <property type="term" value="F:ATP binding"/>
    <property type="evidence" value="ECO:0007669"/>
    <property type="project" value="UniProtKB-UniRule"/>
</dbReference>
<feature type="region of interest" description="Disordered" evidence="5">
    <location>
        <begin position="616"/>
        <end position="652"/>
    </location>
</feature>
<dbReference type="PRINTS" id="PR00380">
    <property type="entry name" value="KINESINHEAVY"/>
</dbReference>
<feature type="region of interest" description="Disordered" evidence="5">
    <location>
        <begin position="490"/>
        <end position="528"/>
    </location>
</feature>
<dbReference type="GO" id="GO:0003777">
    <property type="term" value="F:microtubule motor activity"/>
    <property type="evidence" value="ECO:0007669"/>
    <property type="project" value="InterPro"/>
</dbReference>
<dbReference type="RefSeq" id="XP_028879116.1">
    <property type="nucleotide sequence ID" value="XM_029029539.1"/>
</dbReference>
<sequence>MGKSEGIRVFLRLRPPAVDLPRSLNSITTTTTNNNNNSNNNNAVNSNNSISHPQTYAVEHTFDRSIVRFHVDRRTETDVVNNTAEDFRFVFRRAFEPNATQEEVFNTVAKECVLAAVDGYNSTIFAYGQTGSGKTFSITGGTESYNDRGIIPRALALIYEEIARRQQQEECVCNITISYLQIYNDKGQDLLNHGRDARKLEELPQVTVHESEDEVVLKGLAQHSAPTTEAALNLLFLGDTNRLYCETPMNKTSSRSHCVFTVYIETRPHGGSGATVRRSKLNLVDLAGSERVAKTGVRGTVLTEAKHINLSLHYLEQVIMALSEQASGKRDHVPFRNSFMTMVLRDSLGSNCRTSMLATAHPSLDQLPETISTCRFAQRVALIKQEAHINEEIDPHLLVRRLKIEVQQLRDQLAFYTKDGGGAPDRVLSDDEKLRCTEMVDRYVADTNGESRMEGFDGDLARIYYCFDVMKRMLTSNGIHHANSNNNKNMLLSNSFPSPSGGGGGGGGSTGFSSEPSSSSYQQQQQQPIEAYISRIEALEMSLQQKENEMNMLFDVLQRTQRPRFNAETQTGLNTNNPSSIQSQPISSPQSLLLGNLTSYPTSMPGNNNNYNINNNNNNTMGGTFSPSSLSPSPLTTSINTTTTTTTTSSPPVLRRALPEHLQPAQATAVDEFFRKQQQLNEVYDLSALTDADLLQDRAIAFEAFKRSYRQCTKVEENKRELKGRYETCKATARQLNETVDRIKQVKAHIQRLRAERAMQGVEEVDETERAALEELTTQKNAYNELAESLRQQKEAIDAMHIFMKRAQEQLTKDFEDWLQIRQKQLTLATGGSGGVGNHPNKLKNGSGNENNNNNNNGENTATLLSSSLRSQSSQQNEHASHQQSFSRTTMGMSLPITTTRTPPELPPLREEKIGSARTWGGGAHSMNIIMNNSSNSNSHHPNHHGVVVSNTSSGSNNTGWSLGNTMNSNAPLNPAERLPPHPATAPSTLMTTGQGRLTPPLSDRASSLTLAPLSFPSNTNTNGWMNGGNGTTASTAASAAGNNVVYSNSHHPNMNSNSGTGVMSSLGNTGGSHHVPNPYAPEHRSTGDAAADKQLAELYKARDAMRLQFQS</sequence>
<feature type="compositionally biased region" description="Low complexity" evidence="5">
    <location>
        <begin position="845"/>
        <end position="876"/>
    </location>
</feature>
<evidence type="ECO:0000256" key="1">
    <source>
        <dbReference type="ARBA" id="ARBA00022741"/>
    </source>
</evidence>
<dbReference type="Pfam" id="PF23735">
    <property type="entry name" value="KIF9"/>
    <property type="match status" value="1"/>
</dbReference>